<evidence type="ECO:0000259" key="1">
    <source>
        <dbReference type="Pfam" id="PF13020"/>
    </source>
</evidence>
<keyword evidence="3" id="KW-1185">Reference proteome</keyword>
<sequence>MRHLEKHPPDPVDINFEGVIQHQVHLGWWVYKILKSGFVKWVNETMESGLPYDLVVGDKEYIEVKSTKYVRKDWFNISIREWQFAVEKGELYSIAHVVLAPDNSAIQQSLYIQKPCQTHPAW</sequence>
<dbReference type="GO" id="GO:0048364">
    <property type="term" value="P:root development"/>
    <property type="evidence" value="ECO:0007669"/>
    <property type="project" value="TreeGrafter"/>
</dbReference>
<reference evidence="2" key="1">
    <citation type="submission" date="2022-07" db="EMBL/GenBank/DDBJ databases">
        <authorList>
            <person name="Macas J."/>
            <person name="Novak P."/>
            <person name="Neumann P."/>
        </authorList>
    </citation>
    <scope>NUCLEOTIDE SEQUENCE</scope>
</reference>
<dbReference type="PANTHER" id="PTHR32387:SF0">
    <property type="entry name" value="PROTEIN NO VEIN"/>
    <property type="match status" value="1"/>
</dbReference>
<gene>
    <name evidence="2" type="ORF">CEPIT_LOCUS39717</name>
</gene>
<comment type="caution">
    <text evidence="2">The sequence shown here is derived from an EMBL/GenBank/DDBJ whole genome shotgun (WGS) entry which is preliminary data.</text>
</comment>
<accession>A0AAV0G4P5</accession>
<evidence type="ECO:0000313" key="3">
    <source>
        <dbReference type="Proteomes" id="UP001152523"/>
    </source>
</evidence>
<proteinExistence type="predicted"/>
<dbReference type="AlphaFoldDB" id="A0AAV0G4P5"/>
<dbReference type="EMBL" id="CAMAPF010001038">
    <property type="protein sequence ID" value="CAH9142200.1"/>
    <property type="molecule type" value="Genomic_DNA"/>
</dbReference>
<dbReference type="GO" id="GO:0005634">
    <property type="term" value="C:nucleus"/>
    <property type="evidence" value="ECO:0007669"/>
    <property type="project" value="TreeGrafter"/>
</dbReference>
<dbReference type="GO" id="GO:0009793">
    <property type="term" value="P:embryo development ending in seed dormancy"/>
    <property type="evidence" value="ECO:0007669"/>
    <property type="project" value="TreeGrafter"/>
</dbReference>
<dbReference type="GO" id="GO:0010305">
    <property type="term" value="P:leaf vascular tissue pattern formation"/>
    <property type="evidence" value="ECO:0007669"/>
    <property type="project" value="TreeGrafter"/>
</dbReference>
<dbReference type="InterPro" id="IPR052957">
    <property type="entry name" value="Auxin_embryo_med"/>
</dbReference>
<feature type="domain" description="Protein NO VEIN C-terminal" evidence="1">
    <location>
        <begin position="35"/>
        <end position="104"/>
    </location>
</feature>
<dbReference type="InterPro" id="IPR024975">
    <property type="entry name" value="NOV_C"/>
</dbReference>
<dbReference type="PANTHER" id="PTHR32387">
    <property type="entry name" value="WU:FJ29H11"/>
    <property type="match status" value="1"/>
</dbReference>
<dbReference type="Proteomes" id="UP001152523">
    <property type="component" value="Unassembled WGS sequence"/>
</dbReference>
<name>A0AAV0G4P5_9ASTE</name>
<evidence type="ECO:0000313" key="2">
    <source>
        <dbReference type="EMBL" id="CAH9142200.1"/>
    </source>
</evidence>
<organism evidence="2 3">
    <name type="scientific">Cuscuta epithymum</name>
    <dbReference type="NCBI Taxonomy" id="186058"/>
    <lineage>
        <taxon>Eukaryota</taxon>
        <taxon>Viridiplantae</taxon>
        <taxon>Streptophyta</taxon>
        <taxon>Embryophyta</taxon>
        <taxon>Tracheophyta</taxon>
        <taxon>Spermatophyta</taxon>
        <taxon>Magnoliopsida</taxon>
        <taxon>eudicotyledons</taxon>
        <taxon>Gunneridae</taxon>
        <taxon>Pentapetalae</taxon>
        <taxon>asterids</taxon>
        <taxon>lamiids</taxon>
        <taxon>Solanales</taxon>
        <taxon>Convolvulaceae</taxon>
        <taxon>Cuscuteae</taxon>
        <taxon>Cuscuta</taxon>
        <taxon>Cuscuta subgen. Cuscuta</taxon>
    </lineage>
</organism>
<protein>
    <recommendedName>
        <fullName evidence="1">Protein NO VEIN C-terminal domain-containing protein</fullName>
    </recommendedName>
</protein>
<dbReference type="Pfam" id="PF13020">
    <property type="entry name" value="NOV_C"/>
    <property type="match status" value="1"/>
</dbReference>